<dbReference type="Proteomes" id="UP000063429">
    <property type="component" value="Chromosome"/>
</dbReference>
<dbReference type="PANTHER" id="PTHR30419">
    <property type="entry name" value="HTH-TYPE TRANSCRIPTIONAL REGULATOR YBHD"/>
    <property type="match status" value="1"/>
</dbReference>
<keyword evidence="4" id="KW-0804">Transcription</keyword>
<sequence length="297" mass="32972">MTTRLDLSDLRLFLHVAETGSITAGAGRSHLALASASARIRSMEDALGVALLLRERRGVQLTEAGRALLHHARTVHQQMDRMRDELSEYAHGLKGHIRLLGNTAAISEFLPDALGAFLAKNPYIDIDLEERLSHEIVQAIVDGVADIGIVADSVPTGSLETISFRQDRLVAVLPRKHALARRKALQFAELMDKNFIGLSNGSALQEHLAGHALRAGKRLQYRVRLRSFDGICRMVERDVGIAVIPETAALRCKKNMEINCIPLSDPWAKRQLLICVRSREELPGHTRQLLEQLTELK</sequence>
<dbReference type="EMBL" id="CP011409">
    <property type="protein sequence ID" value="AKZ63073.1"/>
    <property type="molecule type" value="Genomic_DNA"/>
</dbReference>
<dbReference type="InterPro" id="IPR050950">
    <property type="entry name" value="HTH-type_LysR_regulators"/>
</dbReference>
<dbReference type="Gene3D" id="1.10.10.10">
    <property type="entry name" value="Winged helix-like DNA-binding domain superfamily/Winged helix DNA-binding domain"/>
    <property type="match status" value="1"/>
</dbReference>
<evidence type="ECO:0000313" key="7">
    <source>
        <dbReference type="Proteomes" id="UP000063429"/>
    </source>
</evidence>
<dbReference type="InterPro" id="IPR000847">
    <property type="entry name" value="LysR_HTH_N"/>
</dbReference>
<name>A0ABN4HWB9_9BURK</name>
<evidence type="ECO:0000256" key="4">
    <source>
        <dbReference type="ARBA" id="ARBA00023163"/>
    </source>
</evidence>
<evidence type="ECO:0000313" key="6">
    <source>
        <dbReference type="EMBL" id="AKZ63073.1"/>
    </source>
</evidence>
<dbReference type="InterPro" id="IPR036388">
    <property type="entry name" value="WH-like_DNA-bd_sf"/>
</dbReference>
<dbReference type="SUPFAM" id="SSF53850">
    <property type="entry name" value="Periplasmic binding protein-like II"/>
    <property type="match status" value="1"/>
</dbReference>
<reference evidence="7" key="1">
    <citation type="journal article" date="2015" name="Genome Announc.">
        <title>Complete Genome Sequence of Herbaspirillum hiltneri N3 (DSM 17495), Isolated from Surface-Sterilized Wheat Roots.</title>
        <authorList>
            <person name="Guizelini D."/>
            <person name="Saizaki P.M."/>
            <person name="Coimbra N.A."/>
            <person name="Weiss V.A."/>
            <person name="Faoro H."/>
            <person name="Sfeir M.Z."/>
            <person name="Baura V.A."/>
            <person name="Monteiro R.A."/>
            <person name="Chubatsu L.S."/>
            <person name="Souza E.M."/>
            <person name="Cruz L.M."/>
            <person name="Pedrosa F.O."/>
            <person name="Raittz R.T."/>
            <person name="Marchaukoski J.N."/>
            <person name="Steffens M.B."/>
        </authorList>
    </citation>
    <scope>NUCLEOTIDE SEQUENCE [LARGE SCALE GENOMIC DNA]</scope>
    <source>
        <strain evidence="7">N3</strain>
    </source>
</reference>
<dbReference type="InterPro" id="IPR036390">
    <property type="entry name" value="WH_DNA-bd_sf"/>
</dbReference>
<protein>
    <submittedName>
        <fullName evidence="6">LysR family transcriptional regulator</fullName>
    </submittedName>
</protein>
<gene>
    <name evidence="6" type="ORF">F506_10680</name>
</gene>
<keyword evidence="3" id="KW-0238">DNA-binding</keyword>
<organism evidence="6 7">
    <name type="scientific">Herbaspirillum hiltneri N3</name>
    <dbReference type="NCBI Taxonomy" id="1262470"/>
    <lineage>
        <taxon>Bacteria</taxon>
        <taxon>Pseudomonadati</taxon>
        <taxon>Pseudomonadota</taxon>
        <taxon>Betaproteobacteria</taxon>
        <taxon>Burkholderiales</taxon>
        <taxon>Oxalobacteraceae</taxon>
        <taxon>Herbaspirillum</taxon>
    </lineage>
</organism>
<dbReference type="RefSeq" id="WP_053197315.1">
    <property type="nucleotide sequence ID" value="NZ_CP011409.1"/>
</dbReference>
<proteinExistence type="inferred from homology"/>
<evidence type="ECO:0000256" key="2">
    <source>
        <dbReference type="ARBA" id="ARBA00023015"/>
    </source>
</evidence>
<dbReference type="Pfam" id="PF00126">
    <property type="entry name" value="HTH_1"/>
    <property type="match status" value="1"/>
</dbReference>
<evidence type="ECO:0000256" key="1">
    <source>
        <dbReference type="ARBA" id="ARBA00009437"/>
    </source>
</evidence>
<dbReference type="InterPro" id="IPR005119">
    <property type="entry name" value="LysR_subst-bd"/>
</dbReference>
<feature type="domain" description="HTH lysR-type" evidence="5">
    <location>
        <begin position="5"/>
        <end position="62"/>
    </location>
</feature>
<dbReference type="PANTHER" id="PTHR30419:SF2">
    <property type="entry name" value="LYSR FAMILY TRANSCRIPTIONAL REGULATOR"/>
    <property type="match status" value="1"/>
</dbReference>
<dbReference type="Pfam" id="PF03466">
    <property type="entry name" value="LysR_substrate"/>
    <property type="match status" value="1"/>
</dbReference>
<accession>A0ABN4HWB9</accession>
<comment type="similarity">
    <text evidence="1">Belongs to the LysR transcriptional regulatory family.</text>
</comment>
<keyword evidence="2" id="KW-0805">Transcription regulation</keyword>
<dbReference type="PROSITE" id="PS50931">
    <property type="entry name" value="HTH_LYSR"/>
    <property type="match status" value="1"/>
</dbReference>
<dbReference type="CDD" id="cd08421">
    <property type="entry name" value="PBP2_LTTR_like_1"/>
    <property type="match status" value="1"/>
</dbReference>
<keyword evidence="7" id="KW-1185">Reference proteome</keyword>
<dbReference type="Gene3D" id="3.40.190.290">
    <property type="match status" value="1"/>
</dbReference>
<evidence type="ECO:0000256" key="3">
    <source>
        <dbReference type="ARBA" id="ARBA00023125"/>
    </source>
</evidence>
<dbReference type="SUPFAM" id="SSF46785">
    <property type="entry name" value="Winged helix' DNA-binding domain"/>
    <property type="match status" value="1"/>
</dbReference>
<evidence type="ECO:0000259" key="5">
    <source>
        <dbReference type="PROSITE" id="PS50931"/>
    </source>
</evidence>